<dbReference type="STRING" id="1797471.A3A71_03695"/>
<dbReference type="EMBL" id="MEZX01000003">
    <property type="protein sequence ID" value="OGD64253.1"/>
    <property type="molecule type" value="Genomic_DNA"/>
</dbReference>
<gene>
    <name evidence="1" type="ORF">A3A71_03695</name>
</gene>
<sequence length="237" mass="27326">MNDLIDISFDFRTDTPVGKDPDTYSPTLRRYHKALWSKPLPSGKLFDLDDSYKSKYLLHQSELGKFVLTSDSCIPTFTRWKRMEHIVGQFTEKENDAFRAIGYTIGGMMVWPGVAKPGFRTINVERGFNSMIADRLDLTMECIRRYYLGVDSPMTAVLTANSDYFSIFKDFRRFVDHFLLQDLTTNDYKGIKFLMPFDSFSTPSVPRDLIAYRAYKKATIEFINARNSRIASLGVHA</sequence>
<comment type="caution">
    <text evidence="1">The sequence shown here is derived from an EMBL/GenBank/DDBJ whole genome shotgun (WGS) entry which is preliminary data.</text>
</comment>
<dbReference type="AlphaFoldDB" id="A0A1F5EA69"/>
<evidence type="ECO:0000313" key="2">
    <source>
        <dbReference type="Proteomes" id="UP000177481"/>
    </source>
</evidence>
<name>A0A1F5EA69_9BACT</name>
<proteinExistence type="predicted"/>
<organism evidence="1 2">
    <name type="scientific">Candidatus Berkelbacteria bacterium RIFCSPLOWO2_01_FULL_50_28</name>
    <dbReference type="NCBI Taxonomy" id="1797471"/>
    <lineage>
        <taxon>Bacteria</taxon>
        <taxon>Candidatus Berkelbacteria</taxon>
    </lineage>
</organism>
<dbReference type="Proteomes" id="UP000177481">
    <property type="component" value="Unassembled WGS sequence"/>
</dbReference>
<reference evidence="1 2" key="1">
    <citation type="journal article" date="2016" name="Nat. Commun.">
        <title>Thousands of microbial genomes shed light on interconnected biogeochemical processes in an aquifer system.</title>
        <authorList>
            <person name="Anantharaman K."/>
            <person name="Brown C.T."/>
            <person name="Hug L.A."/>
            <person name="Sharon I."/>
            <person name="Castelle C.J."/>
            <person name="Probst A.J."/>
            <person name="Thomas B.C."/>
            <person name="Singh A."/>
            <person name="Wilkins M.J."/>
            <person name="Karaoz U."/>
            <person name="Brodie E.L."/>
            <person name="Williams K.H."/>
            <person name="Hubbard S.S."/>
            <person name="Banfield J.F."/>
        </authorList>
    </citation>
    <scope>NUCLEOTIDE SEQUENCE [LARGE SCALE GENOMIC DNA]</scope>
</reference>
<dbReference type="InterPro" id="IPR054263">
    <property type="entry name" value="DUF6994"/>
</dbReference>
<accession>A0A1F5EA69</accession>
<evidence type="ECO:0000313" key="1">
    <source>
        <dbReference type="EMBL" id="OGD64253.1"/>
    </source>
</evidence>
<protein>
    <submittedName>
        <fullName evidence="1">Uncharacterized protein</fullName>
    </submittedName>
</protein>
<dbReference type="Pfam" id="PF22507">
    <property type="entry name" value="DUF6994"/>
    <property type="match status" value="1"/>
</dbReference>